<evidence type="ECO:0000256" key="1">
    <source>
        <dbReference type="ARBA" id="ARBA00022801"/>
    </source>
</evidence>
<protein>
    <recommendedName>
        <fullName evidence="5">Phosphoesterase-domain-containing protein</fullName>
    </recommendedName>
</protein>
<gene>
    <name evidence="3" type="ORF">BCR33DRAFT_702627</name>
</gene>
<feature type="chain" id="PRO_5012463362" description="Phosphoesterase-domain-containing protein" evidence="2">
    <location>
        <begin position="19"/>
        <end position="282"/>
    </location>
</feature>
<proteinExistence type="predicted"/>
<dbReference type="GO" id="GO:0009395">
    <property type="term" value="P:phospholipid catabolic process"/>
    <property type="evidence" value="ECO:0007669"/>
    <property type="project" value="TreeGrafter"/>
</dbReference>
<reference evidence="3 4" key="1">
    <citation type="submission" date="2016-07" db="EMBL/GenBank/DDBJ databases">
        <title>Pervasive Adenine N6-methylation of Active Genes in Fungi.</title>
        <authorList>
            <consortium name="DOE Joint Genome Institute"/>
            <person name="Mondo S.J."/>
            <person name="Dannebaum R.O."/>
            <person name="Kuo R.C."/>
            <person name="Labutti K."/>
            <person name="Haridas S."/>
            <person name="Kuo A."/>
            <person name="Salamov A."/>
            <person name="Ahrendt S.R."/>
            <person name="Lipzen A."/>
            <person name="Sullivan W."/>
            <person name="Andreopoulos W.B."/>
            <person name="Clum A."/>
            <person name="Lindquist E."/>
            <person name="Daum C."/>
            <person name="Ramamoorthy G.K."/>
            <person name="Gryganskyi A."/>
            <person name="Culley D."/>
            <person name="Magnuson J.K."/>
            <person name="James T.Y."/>
            <person name="O'Malley M.A."/>
            <person name="Stajich J.E."/>
            <person name="Spatafora J.W."/>
            <person name="Visel A."/>
            <person name="Grigoriev I.V."/>
        </authorList>
    </citation>
    <scope>NUCLEOTIDE SEQUENCE [LARGE SCALE GENOMIC DNA]</scope>
    <source>
        <strain evidence="3 4">JEL800</strain>
    </source>
</reference>
<accession>A0A1Y2BEM4</accession>
<keyword evidence="1" id="KW-0378">Hydrolase</keyword>
<name>A0A1Y2BEM4_9FUNG</name>
<organism evidence="3 4">
    <name type="scientific">Rhizoclosmatium globosum</name>
    <dbReference type="NCBI Taxonomy" id="329046"/>
    <lineage>
        <taxon>Eukaryota</taxon>
        <taxon>Fungi</taxon>
        <taxon>Fungi incertae sedis</taxon>
        <taxon>Chytridiomycota</taxon>
        <taxon>Chytridiomycota incertae sedis</taxon>
        <taxon>Chytridiomycetes</taxon>
        <taxon>Chytridiales</taxon>
        <taxon>Chytriomycetaceae</taxon>
        <taxon>Rhizoclosmatium</taxon>
    </lineage>
</organism>
<dbReference type="OrthoDB" id="5135119at2759"/>
<evidence type="ECO:0000313" key="4">
    <source>
        <dbReference type="Proteomes" id="UP000193642"/>
    </source>
</evidence>
<dbReference type="Gene3D" id="3.40.720.10">
    <property type="entry name" value="Alkaline Phosphatase, subunit A"/>
    <property type="match status" value="1"/>
</dbReference>
<feature type="signal peptide" evidence="2">
    <location>
        <begin position="1"/>
        <end position="18"/>
    </location>
</feature>
<dbReference type="InterPro" id="IPR007312">
    <property type="entry name" value="Phosphoesterase"/>
</dbReference>
<dbReference type="InterPro" id="IPR017850">
    <property type="entry name" value="Alkaline_phosphatase_core_sf"/>
</dbReference>
<sequence length="282" mass="30270">MFANALLFVAAIASVASASPILSERATACGIKTVFTIVFENEGKGDVLSDPYFASLAKRGYFMSNYNAVSHPSQPNYIAMISGSTNGCTGDSNINIAANSVVDLLEAKGLSWKSYNEAYPGNCYTGSSSGTYYRKHTPFLSFNNIRTNSARCAKVVNANQLAADEKAGTLANYIFFTPDINDDGHNTNVAYASNWLKNFIEPKLTNPLYANTLFHVTFDEDANDTPTNNIYSLFLGKGIVGAGKTDATTYTHYSALATIEQIFGLGNLGKSDATATKIPVVC</sequence>
<comment type="caution">
    <text evidence="3">The sequence shown here is derived from an EMBL/GenBank/DDBJ whole genome shotgun (WGS) entry which is preliminary data.</text>
</comment>
<dbReference type="STRING" id="329046.A0A1Y2BEM4"/>
<dbReference type="Proteomes" id="UP000193642">
    <property type="component" value="Unassembled WGS sequence"/>
</dbReference>
<dbReference type="AlphaFoldDB" id="A0A1Y2BEM4"/>
<evidence type="ECO:0008006" key="5">
    <source>
        <dbReference type="Google" id="ProtNLM"/>
    </source>
</evidence>
<keyword evidence="2" id="KW-0732">Signal</keyword>
<dbReference type="GO" id="GO:0016788">
    <property type="term" value="F:hydrolase activity, acting on ester bonds"/>
    <property type="evidence" value="ECO:0007669"/>
    <property type="project" value="InterPro"/>
</dbReference>
<dbReference type="Pfam" id="PF04185">
    <property type="entry name" value="Phosphoesterase"/>
    <property type="match status" value="1"/>
</dbReference>
<keyword evidence="4" id="KW-1185">Reference proteome</keyword>
<evidence type="ECO:0000313" key="3">
    <source>
        <dbReference type="EMBL" id="ORY33214.1"/>
    </source>
</evidence>
<evidence type="ECO:0000256" key="2">
    <source>
        <dbReference type="SAM" id="SignalP"/>
    </source>
</evidence>
<dbReference type="PANTHER" id="PTHR31956:SF8">
    <property type="entry name" value="ACID PHOSPHATASE PHOA (AFU_ORTHOLOGUE AFUA_1G03570)"/>
    <property type="match status" value="1"/>
</dbReference>
<dbReference type="PANTHER" id="PTHR31956">
    <property type="entry name" value="NON-SPECIFIC PHOSPHOLIPASE C4-RELATED"/>
    <property type="match status" value="1"/>
</dbReference>
<dbReference type="EMBL" id="MCGO01000068">
    <property type="protein sequence ID" value="ORY33214.1"/>
    <property type="molecule type" value="Genomic_DNA"/>
</dbReference>